<dbReference type="Pfam" id="PF13361">
    <property type="entry name" value="UvrD_C"/>
    <property type="match status" value="1"/>
</dbReference>
<evidence type="ECO:0000256" key="8">
    <source>
        <dbReference type="ARBA" id="ARBA00048988"/>
    </source>
</evidence>
<feature type="domain" description="UvrD-like helicase ATP-binding" evidence="10">
    <location>
        <begin position="30"/>
        <end position="328"/>
    </location>
</feature>
<dbReference type="EC" id="5.6.2.4" evidence="7"/>
<comment type="catalytic activity">
    <reaction evidence="8">
        <text>ATP + H2O = ADP + phosphate + H(+)</text>
        <dbReference type="Rhea" id="RHEA:13065"/>
        <dbReference type="ChEBI" id="CHEBI:15377"/>
        <dbReference type="ChEBI" id="CHEBI:15378"/>
        <dbReference type="ChEBI" id="CHEBI:30616"/>
        <dbReference type="ChEBI" id="CHEBI:43474"/>
        <dbReference type="ChEBI" id="CHEBI:456216"/>
        <dbReference type="EC" id="5.6.2.4"/>
    </reaction>
</comment>
<evidence type="ECO:0000313" key="12">
    <source>
        <dbReference type="Proteomes" id="UP000239001"/>
    </source>
</evidence>
<evidence type="ECO:0000256" key="6">
    <source>
        <dbReference type="ARBA" id="ARBA00034617"/>
    </source>
</evidence>
<evidence type="ECO:0000256" key="2">
    <source>
        <dbReference type="ARBA" id="ARBA00022801"/>
    </source>
</evidence>
<dbReference type="AlphaFoldDB" id="A0A2T1LR95"/>
<proteinExistence type="predicted"/>
<dbReference type="InterPro" id="IPR000212">
    <property type="entry name" value="DNA_helicase_UvrD/REP"/>
</dbReference>
<reference evidence="11 12" key="2">
    <citation type="submission" date="2018-03" db="EMBL/GenBank/DDBJ databases">
        <authorList>
            <person name="Keele B.F."/>
        </authorList>
    </citation>
    <scope>NUCLEOTIDE SEQUENCE [LARGE SCALE GENOMIC DNA]</scope>
    <source>
        <strain evidence="11 12">CCALA 016</strain>
    </source>
</reference>
<evidence type="ECO:0000256" key="9">
    <source>
        <dbReference type="PROSITE-ProRule" id="PRU00560"/>
    </source>
</evidence>
<dbReference type="GO" id="GO:0000725">
    <property type="term" value="P:recombinational repair"/>
    <property type="evidence" value="ECO:0007669"/>
    <property type="project" value="TreeGrafter"/>
</dbReference>
<dbReference type="PROSITE" id="PS51198">
    <property type="entry name" value="UVRD_HELICASE_ATP_BIND"/>
    <property type="match status" value="1"/>
</dbReference>
<dbReference type="GO" id="GO:0005524">
    <property type="term" value="F:ATP binding"/>
    <property type="evidence" value="ECO:0007669"/>
    <property type="project" value="UniProtKB-UniRule"/>
</dbReference>
<reference evidence="11 12" key="1">
    <citation type="submission" date="2018-03" db="EMBL/GenBank/DDBJ databases">
        <title>The ancient ancestry and fast evolution of plastids.</title>
        <authorList>
            <person name="Moore K.R."/>
            <person name="Magnabosco C."/>
            <person name="Momper L."/>
            <person name="Gold D.A."/>
            <person name="Bosak T."/>
            <person name="Fournier G.P."/>
        </authorList>
    </citation>
    <scope>NUCLEOTIDE SEQUENCE [LARGE SCALE GENOMIC DNA]</scope>
    <source>
        <strain evidence="11 12">CCALA 016</strain>
    </source>
</reference>
<keyword evidence="4 9" id="KW-0067">ATP-binding</keyword>
<dbReference type="SUPFAM" id="SSF52540">
    <property type="entry name" value="P-loop containing nucleoside triphosphate hydrolases"/>
    <property type="match status" value="1"/>
</dbReference>
<keyword evidence="5" id="KW-0413">Isomerase</keyword>
<comment type="caution">
    <text evidence="11">The sequence shown here is derived from an EMBL/GenBank/DDBJ whole genome shotgun (WGS) entry which is preliminary data.</text>
</comment>
<keyword evidence="3 9" id="KW-0347">Helicase</keyword>
<dbReference type="InterPro" id="IPR027417">
    <property type="entry name" value="P-loop_NTPase"/>
</dbReference>
<accession>A0A2T1LR95</accession>
<dbReference type="InterPro" id="IPR014017">
    <property type="entry name" value="DNA_helicase_UvrD-like_C"/>
</dbReference>
<dbReference type="GO" id="GO:0016887">
    <property type="term" value="F:ATP hydrolysis activity"/>
    <property type="evidence" value="ECO:0007669"/>
    <property type="project" value="RHEA"/>
</dbReference>
<evidence type="ECO:0000256" key="4">
    <source>
        <dbReference type="ARBA" id="ARBA00022840"/>
    </source>
</evidence>
<gene>
    <name evidence="11" type="ORF">C7H19_23375</name>
</gene>
<evidence type="ECO:0000313" key="11">
    <source>
        <dbReference type="EMBL" id="PSF31069.1"/>
    </source>
</evidence>
<evidence type="ECO:0000256" key="3">
    <source>
        <dbReference type="ARBA" id="ARBA00022806"/>
    </source>
</evidence>
<dbReference type="PANTHER" id="PTHR11070">
    <property type="entry name" value="UVRD / RECB / PCRA DNA HELICASE FAMILY MEMBER"/>
    <property type="match status" value="1"/>
</dbReference>
<dbReference type="GO" id="GO:0003677">
    <property type="term" value="F:DNA binding"/>
    <property type="evidence" value="ECO:0007669"/>
    <property type="project" value="InterPro"/>
</dbReference>
<evidence type="ECO:0000256" key="1">
    <source>
        <dbReference type="ARBA" id="ARBA00022741"/>
    </source>
</evidence>
<dbReference type="GO" id="GO:0043138">
    <property type="term" value="F:3'-5' DNA helicase activity"/>
    <property type="evidence" value="ECO:0007669"/>
    <property type="project" value="UniProtKB-EC"/>
</dbReference>
<feature type="binding site" evidence="9">
    <location>
        <begin position="51"/>
        <end position="58"/>
    </location>
    <ligand>
        <name>ATP</name>
        <dbReference type="ChEBI" id="CHEBI:30616"/>
    </ligand>
</feature>
<keyword evidence="2 9" id="KW-0378">Hydrolase</keyword>
<dbReference type="InterPro" id="IPR014016">
    <property type="entry name" value="UvrD-like_ATP-bd"/>
</dbReference>
<dbReference type="EMBL" id="PXOH01000050">
    <property type="protein sequence ID" value="PSF31069.1"/>
    <property type="molecule type" value="Genomic_DNA"/>
</dbReference>
<dbReference type="Gene3D" id="3.40.50.300">
    <property type="entry name" value="P-loop containing nucleotide triphosphate hydrolases"/>
    <property type="match status" value="2"/>
</dbReference>
<organism evidence="11 12">
    <name type="scientific">Aphanothece hegewaldii CCALA 016</name>
    <dbReference type="NCBI Taxonomy" id="2107694"/>
    <lineage>
        <taxon>Bacteria</taxon>
        <taxon>Bacillati</taxon>
        <taxon>Cyanobacteriota</taxon>
        <taxon>Cyanophyceae</taxon>
        <taxon>Oscillatoriophycideae</taxon>
        <taxon>Chroococcales</taxon>
        <taxon>Aphanothecaceae</taxon>
        <taxon>Aphanothece</taxon>
    </lineage>
</organism>
<name>A0A2T1LR95_9CHRO</name>
<protein>
    <recommendedName>
        <fullName evidence="7">DNA 3'-5' helicase</fullName>
        <ecNumber evidence="7">5.6.2.4</ecNumber>
    </recommendedName>
</protein>
<evidence type="ECO:0000256" key="5">
    <source>
        <dbReference type="ARBA" id="ARBA00023235"/>
    </source>
</evidence>
<comment type="catalytic activity">
    <reaction evidence="6">
        <text>Couples ATP hydrolysis with the unwinding of duplex DNA by translocating in the 3'-5' direction.</text>
        <dbReference type="EC" id="5.6.2.4"/>
    </reaction>
</comment>
<evidence type="ECO:0000256" key="7">
    <source>
        <dbReference type="ARBA" id="ARBA00034808"/>
    </source>
</evidence>
<keyword evidence="12" id="KW-1185">Reference proteome</keyword>
<dbReference type="RefSeq" id="WP_106459321.1">
    <property type="nucleotide sequence ID" value="NZ_PXOH01000050.1"/>
</dbReference>
<keyword evidence="1 9" id="KW-0547">Nucleotide-binding</keyword>
<dbReference type="Proteomes" id="UP000239001">
    <property type="component" value="Unassembled WGS sequence"/>
</dbReference>
<evidence type="ECO:0000259" key="10">
    <source>
        <dbReference type="PROSITE" id="PS51198"/>
    </source>
</evidence>
<dbReference type="OrthoDB" id="9810135at2"/>
<dbReference type="Pfam" id="PF00580">
    <property type="entry name" value="UvrD-helicase"/>
    <property type="match status" value="1"/>
</dbReference>
<sequence length="624" mass="72532">MNYSNHITQKSLEKMTPQHWRKEVKTFPWNEYQRYILEWIQSSNRHGSIEAVAGSGKTTLIEGTVATLPSKSRIKIVAFNVHIVERLKTKGRIPISRVSVSTSHSLAFSLLIAMMRGQAKLDENKPTQILKQTISKYQSHPEKYSFEDTPLGKLELKLFRNLIKKIASFCQKTLTDPENTEECQKLCLHYNLNYQFPTQKYDFIQQTLIEQRITQWAIRCVTYYLKVSEKIASETGQLSFDDLHWLCHKWQLIPPKYDYCLVDEAQDLNASQIALIKSLANQGARLLFFGDRFQAIMGFQGSDSNSWIKISQEFNTENLPLSICHRCDHSIIKLARNLVPYLQGDPLKEQGCVKYIAHQGVLDQIQDGDLILSRFNAPLIRWCLAALQKNLSAKIRGRNIGKYLIEIAKQYLMDELDWPTQWLDNLNSHYQKLIETANKNEDSLLAAQYEDEQKCLLYCYSEFKSPDFDTFCQQLLNLFDDENRPSLLLSTIHRAKGDEAKRVFLLNPEALPYFNKNKKTWEDEQEINLLYVALSRAMNELYLVNTPRNANPKEPGEIKELDKSIEEVFTLDLIEHSSKIRKQLLDEIVLQYEQGIKEAQDEKEKEQIQQLYLIKCSLLETQIL</sequence>
<dbReference type="PANTHER" id="PTHR11070:SF2">
    <property type="entry name" value="ATP-DEPENDENT DNA HELICASE SRS2"/>
    <property type="match status" value="1"/>
</dbReference>